<feature type="region of interest" description="Disordered" evidence="3">
    <location>
        <begin position="2033"/>
        <end position="2053"/>
    </location>
</feature>
<dbReference type="EnsemblMetazoa" id="SSS_5464s_mrna">
    <property type="protein sequence ID" value="KAF7487676.1"/>
    <property type="gene ID" value="SSS_5464"/>
</dbReference>
<dbReference type="InterPro" id="IPR013087">
    <property type="entry name" value="Znf_C2H2_type"/>
</dbReference>
<accession>A0A834R0F6</accession>
<feature type="region of interest" description="Disordered" evidence="3">
    <location>
        <begin position="2460"/>
        <end position="2494"/>
    </location>
</feature>
<feature type="compositionally biased region" description="Polar residues" evidence="3">
    <location>
        <begin position="2797"/>
        <end position="2816"/>
    </location>
</feature>
<feature type="region of interest" description="Disordered" evidence="3">
    <location>
        <begin position="732"/>
        <end position="754"/>
    </location>
</feature>
<feature type="region of interest" description="Disordered" evidence="3">
    <location>
        <begin position="2213"/>
        <end position="2232"/>
    </location>
</feature>
<dbReference type="Proteomes" id="UP000070412">
    <property type="component" value="Unassembled WGS sequence"/>
</dbReference>
<feature type="compositionally biased region" description="Polar residues" evidence="3">
    <location>
        <begin position="799"/>
        <end position="812"/>
    </location>
</feature>
<feature type="compositionally biased region" description="Polar residues" evidence="3">
    <location>
        <begin position="732"/>
        <end position="741"/>
    </location>
</feature>
<dbReference type="PANTHER" id="PTHR15711:SF22">
    <property type="entry name" value="RAP-GAP DOMAIN-CONTAINING PROTEIN"/>
    <property type="match status" value="1"/>
</dbReference>
<feature type="region of interest" description="Disordered" evidence="3">
    <location>
        <begin position="2563"/>
        <end position="2582"/>
    </location>
</feature>
<dbReference type="OrthoDB" id="6514810at2759"/>
<feature type="region of interest" description="Disordered" evidence="3">
    <location>
        <begin position="1192"/>
        <end position="1222"/>
    </location>
</feature>
<feature type="compositionally biased region" description="Low complexity" evidence="3">
    <location>
        <begin position="2933"/>
        <end position="2946"/>
    </location>
</feature>
<feature type="region of interest" description="Disordered" evidence="3">
    <location>
        <begin position="799"/>
        <end position="872"/>
    </location>
</feature>
<feature type="compositionally biased region" description="Basic and acidic residues" evidence="3">
    <location>
        <begin position="133"/>
        <end position="144"/>
    </location>
</feature>
<feature type="region of interest" description="Disordered" evidence="3">
    <location>
        <begin position="2933"/>
        <end position="2976"/>
    </location>
</feature>
<dbReference type="Gene3D" id="3.40.50.11210">
    <property type="entry name" value="Rap/Ran-GAP"/>
    <property type="match status" value="1"/>
</dbReference>
<reference evidence="6" key="3">
    <citation type="submission" date="2022-06" db="UniProtKB">
        <authorList>
            <consortium name="EnsemblMetazoa"/>
        </authorList>
    </citation>
    <scope>IDENTIFICATION</scope>
</reference>
<feature type="region of interest" description="Disordered" evidence="3">
    <location>
        <begin position="214"/>
        <end position="233"/>
    </location>
</feature>
<evidence type="ECO:0000313" key="6">
    <source>
        <dbReference type="EnsemblMetazoa" id="KAF7487676.1"/>
    </source>
</evidence>
<dbReference type="PANTHER" id="PTHR15711">
    <property type="entry name" value="RAP GTPASE-ACTIVATING PROTEIN"/>
    <property type="match status" value="1"/>
</dbReference>
<reference evidence="5" key="2">
    <citation type="submission" date="2020-01" db="EMBL/GenBank/DDBJ databases">
        <authorList>
            <person name="Korhonen P.K.K."/>
            <person name="Guangxu M.G."/>
            <person name="Wang T.W."/>
            <person name="Stroehlein A.J.S."/>
            <person name="Young N.D."/>
            <person name="Ang C.-S.A."/>
            <person name="Fernando D.W.F."/>
            <person name="Lu H.L."/>
            <person name="Taylor S.T."/>
            <person name="Ehtesham M.E.M."/>
            <person name="Najaraj S.H.N."/>
            <person name="Harsha G.H.G."/>
            <person name="Madugundu A.M."/>
            <person name="Renuse S.R."/>
            <person name="Holt D.H."/>
            <person name="Pandey A.P."/>
            <person name="Papenfuss A.P."/>
            <person name="Gasser R.B.G."/>
            <person name="Fischer K.F."/>
        </authorList>
    </citation>
    <scope>NUCLEOTIDE SEQUENCE</scope>
    <source>
        <strain evidence="5">SSS_KF_BRIS2020</strain>
    </source>
</reference>
<sequence length="2976" mass="331622">MKDTYLMFIDIDHRNDLGQNDNTVSNRTQSLNRTENDILNDQIDHTFDHHNHHNHHPHHHRLNLNQQYPVPLPPKPPPSSSSSSLSSSSLSLLNENNFKDLKSDQTYRFGSFYKINESNTETNSENFVPKKANHSEDSIEDSRTESNLNFEDNRNVLLISNSKREALNGVEVSQTSSTKNFTSQRNPYVQNCFSDDENVSSIVSATKTVVKISSSTTTSSSISSTTSDSLSSSSIIENINRNDHLDERFDHNRESNRIISEENDCRLIKNQLQSQSSSSSSSNANHYSDLIRFRSQEFFQKLSSPNPNHNNNNNSNSNSNNKSSVSHRNPSNYRTDHLDSYRSLTDNHHHLTKHLHLTLPKRNPPSHQNCNKTINRKLFNNLEESRNFSYFPESLNYRLTYPSSTISSSLMRSNSSLSLGVHQRTQLYSTQKSLHNPHLHHFLHYNHQLIDSKTNQFLSAAVSTTNLTSLMSENRKISIEKDRHSNQTDQLKSTLESRFGVTRIHTADSFDGSLNGSNRLADNQSSRTHLNPNILVDHSMMVSPSIDPNETTNNNYCPTTKISVSNGTKLLKVPSSINLTPTKSNSPATTVLITTPMPSRTQELNDSIVRKSTILSLPQNSIKSPQTRSILTRSTSTGLVPNSNSLMSIPINSSDHSLSSNPQQQTAVLNHAENNFMRQIVSNPHEQYHNHQHHQLNHHHPHHQHPISIYGHPQHYSTTNISHLVSTSAMNTNTNHLSYPPSSSSSSSSSTIPINQDMVSDNLLYNRTNRLSGSTTLNHLLADQSRQFLSTQNHLGQPNLTIFSNPSSQPSYGTPLKSKAESANDSSSISFQRITQRFPTASPSAQVSPSSSFMSTSSSTKISDPPTYARNLQQNGSVSISDKDNFSRFLQAPRQQHSQLSSMSSMRNPSNQIETATTALTSSTSTITTASTTTTTTTTTATVIKHCPSIINSLSRSFFNPTHLFETRSNKLFGSVSSIDLQKNFEQNYFPSIVSSKRSSTPSLSFSKIIPIPSILGSDDQNQPNDNDDCRCNNDPTECSIENENNTLNDCFDCGGLFSWYNHRYLHHHHHCRQTKLAKSSFSANNFIENNNSFDDNKIVNRIVRFVDLNDFNDDINNNKSNIECDLSRTRSESRIVVDSFHKHSFKSKSLMIEEKNLSSFFCFETLCPMFNCLKESQKVSVIERKSSNKNERSGVIAVKSTQSNSLTTANNSGNNNSIGSNGGNGGGGGFFKLFSSSKTKSSQSVSRQNYYNDNSSLPYVNNESNGLSNSIGMLRGDVSSISTNTDSETVMNDATSCGIATMLNDRKQQVSVNLNRLFLDSNLSNLNGPSPSLLDLNRGTTPNSNVATSSAFESSTLSSTSSYSSCASSMSSASHQIHSSINATSVANSFGTLCSSSNNTKSNSPFPLPLAQKEIGNELLAASPNFLNEIGSEHQYSIALTWNNGFKEEIPSSMLNQRQHGDLDSIATFAQHKEIFSRTNMTDSNSSSSSFSSVSSSYHDSSKRNDPIDSSSSSNAKQLHPPIYSKRINIFSDASPFVSPSQHSVMSDLYGMNNSTSFTSNSQASTTTHETKIRNKNIDFESNDLDDGFGSLSSTSISSSFPIFLPNHLPSHSLCPFSQIPESLNVLEMDYGTNFYRTHFRDFEHQNWLQIHDKYGPIIVSIRKERIKANSTGSSSLASATSSSSNSSSASSSSNLNFRWRVIVRTTSLIPLRGTIAALSPMCLSGSGCWECSSSKKSNQNSQDMFNINSVKDVLSLVVPKSVNIQNFRLGSPTVISQLLKLDEMSQNTEYKIGVLYAYGNQNSEEEFYNNILDYSTSSRSPFYDFLSLIASRVRLKEFKGYKAGLDVCNDTTGEYSWTSKFGHTEIMFHVCTELPFNSTNRQQLPRKRHIGNDIVTIVFLHENFTGPPFSPSLIRSKFQQVFIIVKPIQNGKYFRVAVARHRLVPLFGPPVKSCYLRHELRDFILTKIINAENACHSVNKFAEMAKRTRYEYLTEMCQKHSLTQTVSHIDSSLSSNSLQSFKKLLALSSSSSNSSNNSECSKHRNKSNGDSSLCNQFPYSGHILNGIKDPPTLNGAILFSDRCAGSSVPSRLYVHDYNTNRDVEASLLLSNEAIIVVESCTMEVLWAAPVTSIIGWTDSSGVFATTSTNCIVNNIDIRHRTKSFSDKKSKSLDSEPPNNYISNNCRELRLYYHQGECIHIMQKPVNVNVINPRPESINSNGKTTKNTQQQRLFQRNNDPFLMLIRVLELITRKSELRSIVIKRKGGRGTKSTQNFQASLQEHRKSLPVSSLLTIEPFGSCGGDFGFQMKATTGVIEEIYDQTLSDYNLMLGCKILEINKISYGAMSIDELNELINSSLIMCLTFTGFDFHRLQPRCTCVWPKAVQLEHKQKCQQTPPSDYENVTKNLSSTNSTPSKSFNCQQNQKSSKEIKTIKIIHNILPTSSSPSDADYHQQYKHQINRDQQHQQQQPNVSSPSSSSSYHSTNTSNSQYNNGNLYDKKSCSNFSIDAATVIGNKDHKLQYQTKSTSNINQISQSPIKMNCNFVLNDSFSMNNHNRNGIINSNPASNTNRSITTTSNSSTKASLQDNLIRLITMDDYNGSSSRSSSVIMESEIENHKIPTYEMRRSNYDVDNMIQFNNQSPSFKATEKTIGNESQSYYSLDHYSNASNNSEFYPQKSFSNQNYYQPSDKNDAALLSIPVQSKISIIQNGDLITRTGPYGKEAQNVFASSSPEYEPTSYGVRSSNNLKANNTLQNDFSVLTAQPVRVETSIVVDDISLAKNSTNLIVADIETSNEKSSTNQYESKINANQSTDRSSLRSADHNTSNLYTSLLNMSIDQRDPIGDIVWPSMHGLSSADVDTVSPSCLTEEVRKLSHEKDVLNDTISKLREENQRLHMESQTTTQQLRKLTEWFFTAGSTITNSSLIKNVQASSSANSQQEPSQSEIKTTISIQPKSSSNQLSSITDSPQPVHSST</sequence>
<feature type="region of interest" description="Disordered" evidence="3">
    <location>
        <begin position="1674"/>
        <end position="1694"/>
    </location>
</feature>
<protein>
    <submittedName>
        <fullName evidence="5">Signal-induced proliferation-associated 1-like protein 1</fullName>
    </submittedName>
</protein>
<feature type="compositionally biased region" description="Low complexity" evidence="3">
    <location>
        <begin position="1485"/>
        <end position="1500"/>
    </location>
</feature>
<gene>
    <name evidence="5" type="ORF">SSS_5464</name>
</gene>
<dbReference type="SUPFAM" id="SSF111347">
    <property type="entry name" value="Rap/Ran-GAP"/>
    <property type="match status" value="1"/>
</dbReference>
<dbReference type="GO" id="GO:0051056">
    <property type="term" value="P:regulation of small GTPase mediated signal transduction"/>
    <property type="evidence" value="ECO:0007669"/>
    <property type="project" value="InterPro"/>
</dbReference>
<feature type="region of interest" description="Disordered" evidence="3">
    <location>
        <begin position="2795"/>
        <end position="2823"/>
    </location>
</feature>
<feature type="compositionally biased region" description="Polar residues" evidence="3">
    <location>
        <begin position="1509"/>
        <end position="1518"/>
    </location>
</feature>
<reference evidence="7" key="1">
    <citation type="journal article" date="2020" name="PLoS Negl. Trop. Dis.">
        <title>High-quality nuclear genome for Sarcoptes scabiei-A critical resource for a neglected parasite.</title>
        <authorList>
            <person name="Korhonen P.K."/>
            <person name="Gasser R.B."/>
            <person name="Ma G."/>
            <person name="Wang T."/>
            <person name="Stroehlein A.J."/>
            <person name="Young N.D."/>
            <person name="Ang C.S."/>
            <person name="Fernando D.D."/>
            <person name="Lu H.C."/>
            <person name="Taylor S."/>
            <person name="Reynolds S.L."/>
            <person name="Mofiz E."/>
            <person name="Najaraj S.H."/>
            <person name="Gowda H."/>
            <person name="Madugundu A."/>
            <person name="Renuse S."/>
            <person name="Holt D."/>
            <person name="Pandey A."/>
            <person name="Papenfuss A.T."/>
            <person name="Fischer K."/>
        </authorList>
    </citation>
    <scope>NUCLEOTIDE SEQUENCE [LARGE SCALE GENOMIC DNA]</scope>
</reference>
<evidence type="ECO:0000259" key="4">
    <source>
        <dbReference type="PROSITE" id="PS50085"/>
    </source>
</evidence>
<feature type="compositionally biased region" description="Low complexity" evidence="3">
    <location>
        <begin position="303"/>
        <end position="329"/>
    </location>
</feature>
<evidence type="ECO:0000313" key="5">
    <source>
        <dbReference type="EMBL" id="KAF7487676.1"/>
    </source>
</evidence>
<feature type="compositionally biased region" description="Basic residues" evidence="3">
    <location>
        <begin position="50"/>
        <end position="62"/>
    </location>
</feature>
<dbReference type="Pfam" id="PF02145">
    <property type="entry name" value="Rap_GAP"/>
    <property type="match status" value="1"/>
</dbReference>
<dbReference type="InterPro" id="IPR000331">
    <property type="entry name" value="Rap/Ran_GAP_dom"/>
</dbReference>
<dbReference type="InterPro" id="IPR050989">
    <property type="entry name" value="Rap1_Ran_GAP"/>
</dbReference>
<keyword evidence="1" id="KW-0343">GTPase activation</keyword>
<feature type="coiled-coil region" evidence="2">
    <location>
        <begin position="2872"/>
        <end position="2906"/>
    </location>
</feature>
<feature type="compositionally biased region" description="Low complexity" evidence="3">
    <location>
        <begin position="2467"/>
        <end position="2494"/>
    </location>
</feature>
<evidence type="ECO:0000256" key="3">
    <source>
        <dbReference type="SAM" id="MobiDB-lite"/>
    </source>
</evidence>
<keyword evidence="2" id="KW-0175">Coiled coil</keyword>
<feature type="compositionally biased region" description="Polar residues" evidence="3">
    <location>
        <begin position="2394"/>
        <end position="2426"/>
    </location>
</feature>
<evidence type="ECO:0000256" key="2">
    <source>
        <dbReference type="SAM" id="Coils"/>
    </source>
</evidence>
<keyword evidence="7" id="KW-1185">Reference proteome</keyword>
<feature type="region of interest" description="Disordered" evidence="3">
    <location>
        <begin position="2393"/>
        <end position="2428"/>
    </location>
</feature>
<dbReference type="GO" id="GO:0005096">
    <property type="term" value="F:GTPase activator activity"/>
    <property type="evidence" value="ECO:0007669"/>
    <property type="project" value="UniProtKB-KW"/>
</dbReference>
<feature type="region of interest" description="Disordered" evidence="3">
    <location>
        <begin position="301"/>
        <end position="338"/>
    </location>
</feature>
<feature type="region of interest" description="Disordered" evidence="3">
    <location>
        <begin position="46"/>
        <end position="88"/>
    </location>
</feature>
<feature type="compositionally biased region" description="Polar residues" evidence="3">
    <location>
        <begin position="821"/>
        <end position="839"/>
    </location>
</feature>
<feature type="region of interest" description="Disordered" evidence="3">
    <location>
        <begin position="1330"/>
        <end position="1352"/>
    </location>
</feature>
<feature type="region of interest" description="Disordered" evidence="3">
    <location>
        <begin position="121"/>
        <end position="145"/>
    </location>
</feature>
<feature type="compositionally biased region" description="Low complexity" evidence="3">
    <location>
        <begin position="1204"/>
        <end position="1220"/>
    </location>
</feature>
<dbReference type="GO" id="GO:0005737">
    <property type="term" value="C:cytoplasm"/>
    <property type="evidence" value="ECO:0007669"/>
    <property type="project" value="TreeGrafter"/>
</dbReference>
<organism evidence="5">
    <name type="scientific">Sarcoptes scabiei</name>
    <name type="common">Itch mite</name>
    <name type="synonym">Acarus scabiei</name>
    <dbReference type="NCBI Taxonomy" id="52283"/>
    <lineage>
        <taxon>Eukaryota</taxon>
        <taxon>Metazoa</taxon>
        <taxon>Ecdysozoa</taxon>
        <taxon>Arthropoda</taxon>
        <taxon>Chelicerata</taxon>
        <taxon>Arachnida</taxon>
        <taxon>Acari</taxon>
        <taxon>Acariformes</taxon>
        <taxon>Sarcoptiformes</taxon>
        <taxon>Astigmata</taxon>
        <taxon>Psoroptidia</taxon>
        <taxon>Sarcoptoidea</taxon>
        <taxon>Sarcoptidae</taxon>
        <taxon>Sarcoptinae</taxon>
        <taxon>Sarcoptes</taxon>
    </lineage>
</organism>
<feature type="compositionally biased region" description="Low complexity" evidence="3">
    <location>
        <begin position="841"/>
        <end position="867"/>
    </location>
</feature>
<feature type="compositionally biased region" description="Pro residues" evidence="3">
    <location>
        <begin position="70"/>
        <end position="79"/>
    </location>
</feature>
<feature type="domain" description="Rap-GAP" evidence="4">
    <location>
        <begin position="1780"/>
        <end position="1998"/>
    </location>
</feature>
<dbReference type="EMBL" id="WVUK01000066">
    <property type="protein sequence ID" value="KAF7487676.1"/>
    <property type="molecule type" value="Genomic_DNA"/>
</dbReference>
<evidence type="ECO:0000313" key="7">
    <source>
        <dbReference type="Proteomes" id="UP000070412"/>
    </source>
</evidence>
<dbReference type="InterPro" id="IPR035974">
    <property type="entry name" value="Rap/Ran-GAP_sf"/>
</dbReference>
<dbReference type="PROSITE" id="PS00028">
    <property type="entry name" value="ZINC_FINGER_C2H2_1"/>
    <property type="match status" value="1"/>
</dbReference>
<proteinExistence type="predicted"/>
<name>A0A834R0F6_SARSC</name>
<evidence type="ECO:0000256" key="1">
    <source>
        <dbReference type="ARBA" id="ARBA00022468"/>
    </source>
</evidence>
<feature type="compositionally biased region" description="Polar residues" evidence="3">
    <location>
        <begin position="2947"/>
        <end position="2976"/>
    </location>
</feature>
<dbReference type="PROSITE" id="PS50085">
    <property type="entry name" value="RAPGAP"/>
    <property type="match status" value="1"/>
</dbReference>
<feature type="compositionally biased region" description="Polar residues" evidence="3">
    <location>
        <begin position="2218"/>
        <end position="2232"/>
    </location>
</feature>
<feature type="region of interest" description="Disordered" evidence="3">
    <location>
        <begin position="1480"/>
        <end position="1520"/>
    </location>
</feature>